<dbReference type="InterPro" id="IPR001678">
    <property type="entry name" value="MeTrfase_RsmB-F_NOP2_dom"/>
</dbReference>
<feature type="region of interest" description="Disordered" evidence="2">
    <location>
        <begin position="495"/>
        <end position="649"/>
    </location>
</feature>
<feature type="compositionally biased region" description="Basic residues" evidence="2">
    <location>
        <begin position="702"/>
        <end position="711"/>
    </location>
</feature>
<evidence type="ECO:0000313" key="4">
    <source>
        <dbReference type="Ensembl" id="ENSMAMP00000056396.1"/>
    </source>
</evidence>
<dbReference type="InterPro" id="IPR049561">
    <property type="entry name" value="NSUN5_7_fdxn-like"/>
</dbReference>
<keyword evidence="1" id="KW-0694">RNA-binding</keyword>
<dbReference type="InterPro" id="IPR029063">
    <property type="entry name" value="SAM-dependent_MTases_sf"/>
</dbReference>
<feature type="compositionally biased region" description="Polar residues" evidence="2">
    <location>
        <begin position="509"/>
        <end position="522"/>
    </location>
</feature>
<reference evidence="4" key="1">
    <citation type="submission" date="2025-08" db="UniProtKB">
        <authorList>
            <consortium name="Ensembl"/>
        </authorList>
    </citation>
    <scope>IDENTIFICATION</scope>
</reference>
<dbReference type="GO" id="GO:0003723">
    <property type="term" value="F:RNA binding"/>
    <property type="evidence" value="ECO:0007669"/>
    <property type="project" value="UniProtKB-UniRule"/>
</dbReference>
<keyword evidence="1" id="KW-0808">Transferase</keyword>
<protein>
    <submittedName>
        <fullName evidence="4">Putative methyltransferase NSUN7</fullName>
    </submittedName>
</protein>
<dbReference type="AlphaFoldDB" id="A0A7N8Y7Q2"/>
<name>A0A7N8Y7Q2_9TELE</name>
<dbReference type="InParanoid" id="A0A7N8Y7Q2"/>
<keyword evidence="1" id="KW-0489">Methyltransferase</keyword>
<accession>A0A7N8Y7Q2</accession>
<feature type="region of interest" description="Disordered" evidence="2">
    <location>
        <begin position="676"/>
        <end position="729"/>
    </location>
</feature>
<evidence type="ECO:0000256" key="2">
    <source>
        <dbReference type="SAM" id="MobiDB-lite"/>
    </source>
</evidence>
<reference evidence="4" key="2">
    <citation type="submission" date="2025-09" db="UniProtKB">
        <authorList>
            <consortium name="Ensembl"/>
        </authorList>
    </citation>
    <scope>IDENTIFICATION</scope>
</reference>
<keyword evidence="5" id="KW-1185">Reference proteome</keyword>
<organism evidence="4 5">
    <name type="scientific">Mastacembelus armatus</name>
    <name type="common">zig-zag eel</name>
    <dbReference type="NCBI Taxonomy" id="205130"/>
    <lineage>
        <taxon>Eukaryota</taxon>
        <taxon>Metazoa</taxon>
        <taxon>Chordata</taxon>
        <taxon>Craniata</taxon>
        <taxon>Vertebrata</taxon>
        <taxon>Euteleostomi</taxon>
        <taxon>Actinopterygii</taxon>
        <taxon>Neopterygii</taxon>
        <taxon>Teleostei</taxon>
        <taxon>Neoteleostei</taxon>
        <taxon>Acanthomorphata</taxon>
        <taxon>Anabantaria</taxon>
        <taxon>Synbranchiformes</taxon>
        <taxon>Mastacembelidae</taxon>
        <taxon>Mastacembelus</taxon>
    </lineage>
</organism>
<keyword evidence="1" id="KW-0949">S-adenosyl-L-methionine</keyword>
<dbReference type="Proteomes" id="UP000261640">
    <property type="component" value="Unplaced"/>
</dbReference>
<dbReference type="PANTHER" id="PTHR14663">
    <property type="entry name" value="METHYLTRANSFERASE NSUN7-RELATED"/>
    <property type="match status" value="1"/>
</dbReference>
<evidence type="ECO:0000256" key="1">
    <source>
        <dbReference type="PROSITE-ProRule" id="PRU01023"/>
    </source>
</evidence>
<dbReference type="Ensembl" id="ENSMAMT00000062043.1">
    <property type="protein sequence ID" value="ENSMAMP00000056396.1"/>
    <property type="gene ID" value="ENSMAMG00000019195.2"/>
</dbReference>
<dbReference type="GO" id="GO:0032259">
    <property type="term" value="P:methylation"/>
    <property type="evidence" value="ECO:0007669"/>
    <property type="project" value="UniProtKB-KW"/>
</dbReference>
<dbReference type="PROSITE" id="PS51686">
    <property type="entry name" value="SAM_MT_RSMB_NOP"/>
    <property type="match status" value="1"/>
</dbReference>
<evidence type="ECO:0000259" key="3">
    <source>
        <dbReference type="PROSITE" id="PS51686"/>
    </source>
</evidence>
<dbReference type="PANTHER" id="PTHR14663:SF2">
    <property type="entry name" value="METHYLTRANSFERASE NSUN7-RELATED"/>
    <property type="match status" value="1"/>
</dbReference>
<dbReference type="GeneTree" id="ENSGT00940000157352"/>
<dbReference type="Pfam" id="PF21148">
    <property type="entry name" value="NSUN5_fdxn-like"/>
    <property type="match status" value="1"/>
</dbReference>
<dbReference type="InterPro" id="IPR042620">
    <property type="entry name" value="NSUN7"/>
</dbReference>
<feature type="compositionally biased region" description="Basic residues" evidence="2">
    <location>
        <begin position="600"/>
        <end position="633"/>
    </location>
</feature>
<sequence>MEYKVSPPSDQVYLQASAIFQQLREEKPVPNQLLCYGEKTDAPLPMIGDKHTQRQAYELAFSTLKYQDLLENIIIDSCFHTSQHISSDLFPLAMVMLFDFQARKFLLRKHSTKEGKEHLQEVTALESSLHRSGHKTKLAAALACCRVKQNLQSVSCFLSDPVRTKQHRAKHLPLYAWVNTLKTSVEEVCKALQCVGLCEVKNMTEVKELMFCKDSLCPDTLVFSQHLHALLQHNSLTTTHVLNIQDRSVCVAGNVLRPLLFENSDTLVVGSFSAETAAHVAVVAAARSGRVLVCGADHTPLQIEELKELLREMDIKSENTKTQHCLKKRLLIILLPQCSSSALSDPVPTMHSEHGDWDLLTDLSHGSVSQRKIHTMVTKQARLLAHALSFPKVQTVVYCTRSIYPEENEQLVKRVLEKTQPHPKLLPFRVNGPIFPDDSKSGDTTDSRFFRLEPSQFTNGCFVARLSRQVRESVETVHDVLARAAAKGLLGGITPEQSKTVKKRKSNKNRVTSATTNPSSPSVEDRQAGREFINEPNPATSSKHQERNGEGGLKGSDEDEEYKKEGEDEGEEERKRRGLKGHKDKLKRQPKQTSGTPIVSRHHAKEHKKPKKKKVNQSHHERHLAKSKPRRIPRLTLTLMTSAKPSKHLSPITALAHKISDNPMIEPEQTVFSVPSLAGKLLSPTRPAPHTPHTASSQGKRQNTHPKKAEKKLKDTAKPTRLFKARGPEKGVMTQEVLKAADFVLPPISSPSSTSLCSKTLSLASHAQLTNKSASSSSVSLPGLQKHGD</sequence>
<dbReference type="GO" id="GO:0008168">
    <property type="term" value="F:methyltransferase activity"/>
    <property type="evidence" value="ECO:0007669"/>
    <property type="project" value="UniProtKB-KW"/>
</dbReference>
<evidence type="ECO:0000313" key="5">
    <source>
        <dbReference type="Proteomes" id="UP000261640"/>
    </source>
</evidence>
<dbReference type="SMR" id="A0A7N8Y7Q2"/>
<proteinExistence type="inferred from homology"/>
<feature type="compositionally biased region" description="Basic residues" evidence="2">
    <location>
        <begin position="576"/>
        <end position="590"/>
    </location>
</feature>
<comment type="caution">
    <text evidence="1">Lacks conserved residue(s) required for the propagation of feature annotation.</text>
</comment>
<dbReference type="Gene3D" id="3.40.50.150">
    <property type="entry name" value="Vaccinia Virus protein VP39"/>
    <property type="match status" value="1"/>
</dbReference>
<feature type="compositionally biased region" description="Basic and acidic residues" evidence="2">
    <location>
        <begin position="523"/>
        <end position="533"/>
    </location>
</feature>
<feature type="domain" description="SAM-dependent MTase RsmB/NOP-type" evidence="3">
    <location>
        <begin position="164"/>
        <end position="469"/>
    </location>
</feature>
<feature type="region of interest" description="Disordered" evidence="2">
    <location>
        <begin position="769"/>
        <end position="789"/>
    </location>
</feature>
<dbReference type="Gene3D" id="3.30.70.1170">
    <property type="entry name" value="Sun protein, domain 3"/>
    <property type="match status" value="1"/>
</dbReference>
<comment type="similarity">
    <text evidence="1">Belongs to the class I-like SAM-binding methyltransferase superfamily. RsmB/NOP family.</text>
</comment>
<dbReference type="SUPFAM" id="SSF53335">
    <property type="entry name" value="S-adenosyl-L-methionine-dependent methyltransferases"/>
    <property type="match status" value="1"/>
</dbReference>